<accession>A0A9P4UV22</accession>
<reference evidence="2" key="1">
    <citation type="journal article" date="2020" name="Stud. Mycol.">
        <title>101 Dothideomycetes genomes: a test case for predicting lifestyles and emergence of pathogens.</title>
        <authorList>
            <person name="Haridas S."/>
            <person name="Albert R."/>
            <person name="Binder M."/>
            <person name="Bloem J."/>
            <person name="Labutti K."/>
            <person name="Salamov A."/>
            <person name="Andreopoulos B."/>
            <person name="Baker S."/>
            <person name="Barry K."/>
            <person name="Bills G."/>
            <person name="Bluhm B."/>
            <person name="Cannon C."/>
            <person name="Castanera R."/>
            <person name="Culley D."/>
            <person name="Daum C."/>
            <person name="Ezra D."/>
            <person name="Gonzalez J."/>
            <person name="Henrissat B."/>
            <person name="Kuo A."/>
            <person name="Liang C."/>
            <person name="Lipzen A."/>
            <person name="Lutzoni F."/>
            <person name="Magnuson J."/>
            <person name="Mondo S."/>
            <person name="Nolan M."/>
            <person name="Ohm R."/>
            <person name="Pangilinan J."/>
            <person name="Park H.-J."/>
            <person name="Ramirez L."/>
            <person name="Alfaro M."/>
            <person name="Sun H."/>
            <person name="Tritt A."/>
            <person name="Yoshinaga Y."/>
            <person name="Zwiers L.-H."/>
            <person name="Turgeon B."/>
            <person name="Goodwin S."/>
            <person name="Spatafora J."/>
            <person name="Crous P."/>
            <person name="Grigoriev I."/>
        </authorList>
    </citation>
    <scope>NUCLEOTIDE SEQUENCE</scope>
    <source>
        <strain evidence="2">CBS 125425</strain>
    </source>
</reference>
<dbReference type="OrthoDB" id="3943081at2759"/>
<feature type="compositionally biased region" description="Basic and acidic residues" evidence="1">
    <location>
        <begin position="193"/>
        <end position="205"/>
    </location>
</feature>
<dbReference type="Proteomes" id="UP000799444">
    <property type="component" value="Unassembled WGS sequence"/>
</dbReference>
<comment type="caution">
    <text evidence="2">The sequence shown here is derived from an EMBL/GenBank/DDBJ whole genome shotgun (WGS) entry which is preliminary data.</text>
</comment>
<dbReference type="AlphaFoldDB" id="A0A9P4UV22"/>
<keyword evidence="3" id="KW-1185">Reference proteome</keyword>
<gene>
    <name evidence="2" type="ORF">EJ04DRAFT_601682</name>
</gene>
<dbReference type="EMBL" id="ML996533">
    <property type="protein sequence ID" value="KAF2726406.1"/>
    <property type="molecule type" value="Genomic_DNA"/>
</dbReference>
<feature type="non-terminal residue" evidence="2">
    <location>
        <position position="1"/>
    </location>
</feature>
<organism evidence="2 3">
    <name type="scientific">Polyplosphaeria fusca</name>
    <dbReference type="NCBI Taxonomy" id="682080"/>
    <lineage>
        <taxon>Eukaryota</taxon>
        <taxon>Fungi</taxon>
        <taxon>Dikarya</taxon>
        <taxon>Ascomycota</taxon>
        <taxon>Pezizomycotina</taxon>
        <taxon>Dothideomycetes</taxon>
        <taxon>Pleosporomycetidae</taxon>
        <taxon>Pleosporales</taxon>
        <taxon>Tetraplosphaeriaceae</taxon>
        <taxon>Polyplosphaeria</taxon>
    </lineage>
</organism>
<name>A0A9P4UV22_9PLEO</name>
<evidence type="ECO:0000313" key="2">
    <source>
        <dbReference type="EMBL" id="KAF2726406.1"/>
    </source>
</evidence>
<evidence type="ECO:0000256" key="1">
    <source>
        <dbReference type="SAM" id="MobiDB-lite"/>
    </source>
</evidence>
<evidence type="ECO:0000313" key="3">
    <source>
        <dbReference type="Proteomes" id="UP000799444"/>
    </source>
</evidence>
<proteinExistence type="predicted"/>
<protein>
    <submittedName>
        <fullName evidence="2">Uncharacterized protein</fullName>
    </submittedName>
</protein>
<sequence>LFLSSFLDEGRDIALEANLPRDQLAAELAITAIHIVNHTPTKRLDWETPYKLVHGKKPLVAHFELIGAKATRDVHFLRDNLDAADLKYTVSEALVQVLDIPKAEYPSEEELAHALLPRAQPNELGATPSAPINLDTSDVNPTIEDAEYAQGGAREKDWDDEPQGPYITPSRTVTPAPAQAEQPHSQGDLQDEEERRQDEREDKEFYSASEAGDPPSSNTPTDHPPLTRGGGDNFPEQHEDSISSKSRGLPPWGAR</sequence>
<feature type="region of interest" description="Disordered" evidence="1">
    <location>
        <begin position="149"/>
        <end position="255"/>
    </location>
</feature>